<dbReference type="Gene3D" id="1.10.10.10">
    <property type="entry name" value="Winged helix-like DNA-binding domain superfamily/Winged helix DNA-binding domain"/>
    <property type="match status" value="1"/>
</dbReference>
<dbReference type="PROSITE" id="PS50995">
    <property type="entry name" value="HTH_MARR_2"/>
    <property type="match status" value="1"/>
</dbReference>
<organism evidence="6 7">
    <name type="scientific">Rhodoferax saidenbachensis</name>
    <dbReference type="NCBI Taxonomy" id="1484693"/>
    <lineage>
        <taxon>Bacteria</taxon>
        <taxon>Pseudomonadati</taxon>
        <taxon>Pseudomonadota</taxon>
        <taxon>Betaproteobacteria</taxon>
        <taxon>Burkholderiales</taxon>
        <taxon>Comamonadaceae</taxon>
        <taxon>Rhodoferax</taxon>
    </lineage>
</organism>
<dbReference type="KEGG" id="rsb:RS694_19965"/>
<dbReference type="Pfam" id="PF01047">
    <property type="entry name" value="MarR"/>
    <property type="match status" value="1"/>
</dbReference>
<dbReference type="GO" id="GO:0003700">
    <property type="term" value="F:DNA-binding transcription factor activity"/>
    <property type="evidence" value="ECO:0007669"/>
    <property type="project" value="InterPro"/>
</dbReference>
<evidence type="ECO:0000256" key="4">
    <source>
        <dbReference type="SAM" id="MobiDB-lite"/>
    </source>
</evidence>
<dbReference type="Proteomes" id="UP000186110">
    <property type="component" value="Chromosome"/>
</dbReference>
<keyword evidence="2" id="KW-0238">DNA-binding</keyword>
<dbReference type="EMBL" id="CP019239">
    <property type="protein sequence ID" value="APW44569.1"/>
    <property type="molecule type" value="Genomic_DNA"/>
</dbReference>
<dbReference type="PANTHER" id="PTHR42756:SF1">
    <property type="entry name" value="TRANSCRIPTIONAL REPRESSOR OF EMRAB OPERON"/>
    <property type="match status" value="1"/>
</dbReference>
<dbReference type="PANTHER" id="PTHR42756">
    <property type="entry name" value="TRANSCRIPTIONAL REGULATOR, MARR"/>
    <property type="match status" value="1"/>
</dbReference>
<evidence type="ECO:0000256" key="1">
    <source>
        <dbReference type="ARBA" id="ARBA00023015"/>
    </source>
</evidence>
<keyword evidence="1" id="KW-0805">Transcription regulation</keyword>
<proteinExistence type="predicted"/>
<keyword evidence="3" id="KW-0804">Transcription</keyword>
<feature type="region of interest" description="Disordered" evidence="4">
    <location>
        <begin position="164"/>
        <end position="183"/>
    </location>
</feature>
<dbReference type="PRINTS" id="PR00598">
    <property type="entry name" value="HTHMARR"/>
</dbReference>
<evidence type="ECO:0000259" key="5">
    <source>
        <dbReference type="PROSITE" id="PS50995"/>
    </source>
</evidence>
<evidence type="ECO:0000313" key="6">
    <source>
        <dbReference type="EMBL" id="APW44569.1"/>
    </source>
</evidence>
<dbReference type="SMART" id="SM00347">
    <property type="entry name" value="HTH_MARR"/>
    <property type="match status" value="1"/>
</dbReference>
<protein>
    <recommendedName>
        <fullName evidence="5">HTH marR-type domain-containing protein</fullName>
    </recommendedName>
</protein>
<dbReference type="InterPro" id="IPR036388">
    <property type="entry name" value="WH-like_DNA-bd_sf"/>
</dbReference>
<dbReference type="AlphaFoldDB" id="A0A1P8KEX2"/>
<sequence>MPPKRRPPEAPLAETPDAVSMDLFDQPGHLLRRANQIAAGIFNDLVGPEITPIQYAILRMVYEKPGIDQVGLARSIALDTSTTALAAARLATKGLIQRTVADADRRQLQLTLTAQGETLLSSLVSGVHQMREKLLDALDPAEQEVFMSLLRKFVHIQNDQSRAPMRAHGSLAPAAKPRKSRAV</sequence>
<keyword evidence="7" id="KW-1185">Reference proteome</keyword>
<dbReference type="InterPro" id="IPR000835">
    <property type="entry name" value="HTH_MarR-typ"/>
</dbReference>
<dbReference type="InterPro" id="IPR036390">
    <property type="entry name" value="WH_DNA-bd_sf"/>
</dbReference>
<gene>
    <name evidence="6" type="ORF">RS694_19965</name>
</gene>
<dbReference type="eggNOG" id="COG1846">
    <property type="taxonomic scope" value="Bacteria"/>
</dbReference>
<name>A0A1P8KEX2_9BURK</name>
<accession>A0A1P8KEX2</accession>
<evidence type="ECO:0000313" key="7">
    <source>
        <dbReference type="Proteomes" id="UP000186110"/>
    </source>
</evidence>
<dbReference type="SUPFAM" id="SSF46785">
    <property type="entry name" value="Winged helix' DNA-binding domain"/>
    <property type="match status" value="1"/>
</dbReference>
<evidence type="ECO:0000256" key="3">
    <source>
        <dbReference type="ARBA" id="ARBA00023163"/>
    </source>
</evidence>
<feature type="domain" description="HTH marR-type" evidence="5">
    <location>
        <begin position="9"/>
        <end position="155"/>
    </location>
</feature>
<dbReference type="STRING" id="1484693.RS694_19965"/>
<reference evidence="6 7" key="1">
    <citation type="submission" date="2017-01" db="EMBL/GenBank/DDBJ databases">
        <authorList>
            <person name="Mah S.A."/>
            <person name="Swanson W.J."/>
            <person name="Moy G.W."/>
            <person name="Vacquier V.D."/>
        </authorList>
    </citation>
    <scope>NUCLEOTIDE SEQUENCE [LARGE SCALE GENOMIC DNA]</scope>
    <source>
        <strain evidence="6 7">DSM 22694</strain>
    </source>
</reference>
<dbReference type="GO" id="GO:0003677">
    <property type="term" value="F:DNA binding"/>
    <property type="evidence" value="ECO:0007669"/>
    <property type="project" value="UniProtKB-KW"/>
</dbReference>
<evidence type="ECO:0000256" key="2">
    <source>
        <dbReference type="ARBA" id="ARBA00023125"/>
    </source>
</evidence>